<keyword evidence="4" id="KW-0418">Kinase</keyword>
<feature type="domain" description="Protein kinase" evidence="6">
    <location>
        <begin position="1"/>
        <end position="153"/>
    </location>
</feature>
<evidence type="ECO:0000256" key="2">
    <source>
        <dbReference type="ARBA" id="ARBA00022679"/>
    </source>
</evidence>
<evidence type="ECO:0000259" key="6">
    <source>
        <dbReference type="PROSITE" id="PS50011"/>
    </source>
</evidence>
<keyword evidence="1" id="KW-0723">Serine/threonine-protein kinase</keyword>
<evidence type="ECO:0000256" key="1">
    <source>
        <dbReference type="ARBA" id="ARBA00022527"/>
    </source>
</evidence>
<dbReference type="EMBL" id="BPVZ01000168">
    <property type="protein sequence ID" value="GKV43365.1"/>
    <property type="molecule type" value="Genomic_DNA"/>
</dbReference>
<accession>A0AAV5M1J4</accession>
<dbReference type="PANTHER" id="PTHR27002:SF926">
    <property type="entry name" value="OS07G0535800 PROTEIN"/>
    <property type="match status" value="1"/>
</dbReference>
<proteinExistence type="predicted"/>
<dbReference type="GO" id="GO:0005524">
    <property type="term" value="F:ATP binding"/>
    <property type="evidence" value="ECO:0007669"/>
    <property type="project" value="UniProtKB-KW"/>
</dbReference>
<sequence length="153" mass="17625">MLELGQNSDPQLNPIQDPIPYSNRLSGFWSGPPRLRHDGVAITHQQLQQNPLFSLRRFPPNPLPPHLLLLRLAVIRLRVIHRDLKASNILLDDEMNPKISELGWLEYLESMNLKQIQIELLEHMVICPGNLLSMGLFQSKLVYLALEFSCWSL</sequence>
<dbReference type="Proteomes" id="UP001054252">
    <property type="component" value="Unassembled WGS sequence"/>
</dbReference>
<protein>
    <recommendedName>
        <fullName evidence="6">Protein kinase domain-containing protein</fullName>
    </recommendedName>
</protein>
<comment type="caution">
    <text evidence="7">The sequence shown here is derived from an EMBL/GenBank/DDBJ whole genome shotgun (WGS) entry which is preliminary data.</text>
</comment>
<evidence type="ECO:0000313" key="8">
    <source>
        <dbReference type="Proteomes" id="UP001054252"/>
    </source>
</evidence>
<name>A0AAV5M1J4_9ROSI</name>
<dbReference type="InterPro" id="IPR000719">
    <property type="entry name" value="Prot_kinase_dom"/>
</dbReference>
<keyword evidence="5" id="KW-0067">ATP-binding</keyword>
<gene>
    <name evidence="7" type="ORF">SLEP1_g50665</name>
</gene>
<dbReference type="PROSITE" id="PS50011">
    <property type="entry name" value="PROTEIN_KINASE_DOM"/>
    <property type="match status" value="1"/>
</dbReference>
<organism evidence="7 8">
    <name type="scientific">Rubroshorea leprosula</name>
    <dbReference type="NCBI Taxonomy" id="152421"/>
    <lineage>
        <taxon>Eukaryota</taxon>
        <taxon>Viridiplantae</taxon>
        <taxon>Streptophyta</taxon>
        <taxon>Embryophyta</taxon>
        <taxon>Tracheophyta</taxon>
        <taxon>Spermatophyta</taxon>
        <taxon>Magnoliopsida</taxon>
        <taxon>eudicotyledons</taxon>
        <taxon>Gunneridae</taxon>
        <taxon>Pentapetalae</taxon>
        <taxon>rosids</taxon>
        <taxon>malvids</taxon>
        <taxon>Malvales</taxon>
        <taxon>Dipterocarpaceae</taxon>
        <taxon>Rubroshorea</taxon>
    </lineage>
</organism>
<reference evidence="7 8" key="1">
    <citation type="journal article" date="2021" name="Commun. Biol.">
        <title>The genome of Shorea leprosula (Dipterocarpaceae) highlights the ecological relevance of drought in aseasonal tropical rainforests.</title>
        <authorList>
            <person name="Ng K.K.S."/>
            <person name="Kobayashi M.J."/>
            <person name="Fawcett J.A."/>
            <person name="Hatakeyama M."/>
            <person name="Paape T."/>
            <person name="Ng C.H."/>
            <person name="Ang C.C."/>
            <person name="Tnah L.H."/>
            <person name="Lee C.T."/>
            <person name="Nishiyama T."/>
            <person name="Sese J."/>
            <person name="O'Brien M.J."/>
            <person name="Copetti D."/>
            <person name="Mohd Noor M.I."/>
            <person name="Ong R.C."/>
            <person name="Putra M."/>
            <person name="Sireger I.Z."/>
            <person name="Indrioko S."/>
            <person name="Kosugi Y."/>
            <person name="Izuno A."/>
            <person name="Isagi Y."/>
            <person name="Lee S.L."/>
            <person name="Shimizu K.K."/>
        </authorList>
    </citation>
    <scope>NUCLEOTIDE SEQUENCE [LARGE SCALE GENOMIC DNA]</scope>
    <source>
        <strain evidence="7">214</strain>
    </source>
</reference>
<evidence type="ECO:0000256" key="5">
    <source>
        <dbReference type="ARBA" id="ARBA00022840"/>
    </source>
</evidence>
<dbReference type="InterPro" id="IPR011009">
    <property type="entry name" value="Kinase-like_dom_sf"/>
</dbReference>
<dbReference type="Gene3D" id="1.10.510.10">
    <property type="entry name" value="Transferase(Phosphotransferase) domain 1"/>
    <property type="match status" value="1"/>
</dbReference>
<evidence type="ECO:0000256" key="4">
    <source>
        <dbReference type="ARBA" id="ARBA00022777"/>
    </source>
</evidence>
<dbReference type="AlphaFoldDB" id="A0AAV5M1J4"/>
<keyword evidence="2" id="KW-0808">Transferase</keyword>
<evidence type="ECO:0000256" key="3">
    <source>
        <dbReference type="ARBA" id="ARBA00022741"/>
    </source>
</evidence>
<dbReference type="PANTHER" id="PTHR27002">
    <property type="entry name" value="RECEPTOR-LIKE SERINE/THREONINE-PROTEIN KINASE SD1-8"/>
    <property type="match status" value="1"/>
</dbReference>
<dbReference type="GO" id="GO:0005886">
    <property type="term" value="C:plasma membrane"/>
    <property type="evidence" value="ECO:0007669"/>
    <property type="project" value="TreeGrafter"/>
</dbReference>
<dbReference type="GO" id="GO:0004674">
    <property type="term" value="F:protein serine/threonine kinase activity"/>
    <property type="evidence" value="ECO:0007669"/>
    <property type="project" value="UniProtKB-KW"/>
</dbReference>
<evidence type="ECO:0000313" key="7">
    <source>
        <dbReference type="EMBL" id="GKV43365.1"/>
    </source>
</evidence>
<keyword evidence="8" id="KW-1185">Reference proteome</keyword>
<dbReference type="SUPFAM" id="SSF56112">
    <property type="entry name" value="Protein kinase-like (PK-like)"/>
    <property type="match status" value="1"/>
</dbReference>
<dbReference type="PROSITE" id="PS00108">
    <property type="entry name" value="PROTEIN_KINASE_ST"/>
    <property type="match status" value="1"/>
</dbReference>
<keyword evidence="3" id="KW-0547">Nucleotide-binding</keyword>
<dbReference type="InterPro" id="IPR008271">
    <property type="entry name" value="Ser/Thr_kinase_AS"/>
</dbReference>